<proteinExistence type="predicted"/>
<dbReference type="Proteomes" id="UP000027920">
    <property type="component" value="Unassembled WGS sequence"/>
</dbReference>
<name>A0A072Q4V2_9EURO</name>
<dbReference type="GeneID" id="25275864"/>
<reference evidence="2 3" key="1">
    <citation type="submission" date="2013-03" db="EMBL/GenBank/DDBJ databases">
        <title>The Genome Sequence of Exophiala aquamarina CBS 119918.</title>
        <authorList>
            <consortium name="The Broad Institute Genomics Platform"/>
            <person name="Cuomo C."/>
            <person name="de Hoog S."/>
            <person name="Gorbushina A."/>
            <person name="Walker B."/>
            <person name="Young S.K."/>
            <person name="Zeng Q."/>
            <person name="Gargeya S."/>
            <person name="Fitzgerald M."/>
            <person name="Haas B."/>
            <person name="Abouelleil A."/>
            <person name="Allen A.W."/>
            <person name="Alvarado L."/>
            <person name="Arachchi H.M."/>
            <person name="Berlin A.M."/>
            <person name="Chapman S.B."/>
            <person name="Gainer-Dewar J."/>
            <person name="Goldberg J."/>
            <person name="Griggs A."/>
            <person name="Gujja S."/>
            <person name="Hansen M."/>
            <person name="Howarth C."/>
            <person name="Imamovic A."/>
            <person name="Ireland A."/>
            <person name="Larimer J."/>
            <person name="McCowan C."/>
            <person name="Murphy C."/>
            <person name="Pearson M."/>
            <person name="Poon T.W."/>
            <person name="Priest M."/>
            <person name="Roberts A."/>
            <person name="Saif S."/>
            <person name="Shea T."/>
            <person name="Sisk P."/>
            <person name="Sykes S."/>
            <person name="Wortman J."/>
            <person name="Nusbaum C."/>
            <person name="Birren B."/>
        </authorList>
    </citation>
    <scope>NUCLEOTIDE SEQUENCE [LARGE SCALE GENOMIC DNA]</scope>
    <source>
        <strain evidence="2 3">CBS 119918</strain>
    </source>
</reference>
<evidence type="ECO:0000313" key="3">
    <source>
        <dbReference type="Proteomes" id="UP000027920"/>
    </source>
</evidence>
<keyword evidence="3" id="KW-1185">Reference proteome</keyword>
<feature type="domain" description="Thg1 C-terminal" evidence="1">
    <location>
        <begin position="8"/>
        <end position="44"/>
    </location>
</feature>
<dbReference type="VEuPathDB" id="FungiDB:A1O9_00914"/>
<sequence length="92" mass="10459">MLDRVIGQINNLYNAIFWALLQQGGLTHTAVEELLRGTVSSDESFFGRDLTSMIITNWRCARKWSVVFRKYSTEDFEATGNKLKGKRVEAGT</sequence>
<dbReference type="Pfam" id="PF14413">
    <property type="entry name" value="Thg1C"/>
    <property type="match status" value="1"/>
</dbReference>
<dbReference type="HOGENOM" id="CLU_2413270_0_0_1"/>
<dbReference type="InterPro" id="IPR038469">
    <property type="entry name" value="tRNAHis_GuaTrfase_Thg1_sf"/>
</dbReference>
<dbReference type="AlphaFoldDB" id="A0A072Q4V2"/>
<organism evidence="2 3">
    <name type="scientific">Exophiala aquamarina CBS 119918</name>
    <dbReference type="NCBI Taxonomy" id="1182545"/>
    <lineage>
        <taxon>Eukaryota</taxon>
        <taxon>Fungi</taxon>
        <taxon>Dikarya</taxon>
        <taxon>Ascomycota</taxon>
        <taxon>Pezizomycotina</taxon>
        <taxon>Eurotiomycetes</taxon>
        <taxon>Chaetothyriomycetidae</taxon>
        <taxon>Chaetothyriales</taxon>
        <taxon>Herpotrichiellaceae</taxon>
        <taxon>Exophiala</taxon>
    </lineage>
</organism>
<comment type="caution">
    <text evidence="2">The sequence shown here is derived from an EMBL/GenBank/DDBJ whole genome shotgun (WGS) entry which is preliminary data.</text>
</comment>
<evidence type="ECO:0000259" key="1">
    <source>
        <dbReference type="Pfam" id="PF14413"/>
    </source>
</evidence>
<dbReference type="InterPro" id="IPR025845">
    <property type="entry name" value="Thg1_C_dom"/>
</dbReference>
<dbReference type="Gene3D" id="3.30.70.3000">
    <property type="match status" value="1"/>
</dbReference>
<gene>
    <name evidence="2" type="ORF">A1O9_00914</name>
</gene>
<evidence type="ECO:0000313" key="2">
    <source>
        <dbReference type="EMBL" id="KEF62940.1"/>
    </source>
</evidence>
<accession>A0A072Q4V2</accession>
<dbReference type="STRING" id="1182545.A0A072Q4V2"/>
<dbReference type="OrthoDB" id="62560at2759"/>
<protein>
    <recommendedName>
        <fullName evidence="1">Thg1 C-terminal domain-containing protein</fullName>
    </recommendedName>
</protein>
<dbReference type="RefSeq" id="XP_013265530.1">
    <property type="nucleotide sequence ID" value="XM_013410076.1"/>
</dbReference>
<dbReference type="EMBL" id="AMGV01000001">
    <property type="protein sequence ID" value="KEF62940.1"/>
    <property type="molecule type" value="Genomic_DNA"/>
</dbReference>